<evidence type="ECO:0000313" key="2">
    <source>
        <dbReference type="EMBL" id="MED6222714.1"/>
    </source>
</evidence>
<protein>
    <submittedName>
        <fullName evidence="2">Uncharacterized protein</fullName>
    </submittedName>
</protein>
<dbReference type="EMBL" id="JASCZI010272553">
    <property type="protein sequence ID" value="MED6222714.1"/>
    <property type="molecule type" value="Genomic_DNA"/>
</dbReference>
<feature type="compositionally biased region" description="Low complexity" evidence="1">
    <location>
        <begin position="1"/>
        <end position="13"/>
    </location>
</feature>
<keyword evidence="3" id="KW-1185">Reference proteome</keyword>
<feature type="compositionally biased region" description="Basic and acidic residues" evidence="1">
    <location>
        <begin position="183"/>
        <end position="194"/>
    </location>
</feature>
<dbReference type="Proteomes" id="UP001341840">
    <property type="component" value="Unassembled WGS sequence"/>
</dbReference>
<feature type="region of interest" description="Disordered" evidence="1">
    <location>
        <begin position="170"/>
        <end position="194"/>
    </location>
</feature>
<reference evidence="2 3" key="1">
    <citation type="journal article" date="2023" name="Plants (Basel)">
        <title>Bridging the Gap: Combining Genomics and Transcriptomics Approaches to Understand Stylosanthes scabra, an Orphan Legume from the Brazilian Caatinga.</title>
        <authorList>
            <person name="Ferreira-Neto J.R.C."/>
            <person name="da Silva M.D."/>
            <person name="Binneck E."/>
            <person name="de Melo N.F."/>
            <person name="da Silva R.H."/>
            <person name="de Melo A.L.T.M."/>
            <person name="Pandolfi V."/>
            <person name="Bustamante F.O."/>
            <person name="Brasileiro-Vidal A.C."/>
            <person name="Benko-Iseppon A.M."/>
        </authorList>
    </citation>
    <scope>NUCLEOTIDE SEQUENCE [LARGE SCALE GENOMIC DNA]</scope>
    <source>
        <tissue evidence="2">Leaves</tissue>
    </source>
</reference>
<gene>
    <name evidence="2" type="ORF">PIB30_067025</name>
</gene>
<proteinExistence type="predicted"/>
<evidence type="ECO:0000313" key="3">
    <source>
        <dbReference type="Proteomes" id="UP001341840"/>
    </source>
</evidence>
<name>A0ABU6ZL94_9FABA</name>
<sequence length="194" mass="21822">MLAAESAPEGVEVPPSPEEVNNLRRNKHKLCNEDGVETAPTSKKPTEAPEEGHGATPPRRSYVSMVKGLDYVYELSSDSEGEEESSDTEVDSNYEFEFEYSNIDGEVKGSVNWKARRMIPRRRVVKGEDDCLNLVMNKAKEGTITLINVGNDFFLTRFSHIEDYERALKEGPHLRSLPGSSEMEDRLQPSDREA</sequence>
<comment type="caution">
    <text evidence="2">The sequence shown here is derived from an EMBL/GenBank/DDBJ whole genome shotgun (WGS) entry which is preliminary data.</text>
</comment>
<organism evidence="2 3">
    <name type="scientific">Stylosanthes scabra</name>
    <dbReference type="NCBI Taxonomy" id="79078"/>
    <lineage>
        <taxon>Eukaryota</taxon>
        <taxon>Viridiplantae</taxon>
        <taxon>Streptophyta</taxon>
        <taxon>Embryophyta</taxon>
        <taxon>Tracheophyta</taxon>
        <taxon>Spermatophyta</taxon>
        <taxon>Magnoliopsida</taxon>
        <taxon>eudicotyledons</taxon>
        <taxon>Gunneridae</taxon>
        <taxon>Pentapetalae</taxon>
        <taxon>rosids</taxon>
        <taxon>fabids</taxon>
        <taxon>Fabales</taxon>
        <taxon>Fabaceae</taxon>
        <taxon>Papilionoideae</taxon>
        <taxon>50 kb inversion clade</taxon>
        <taxon>dalbergioids sensu lato</taxon>
        <taxon>Dalbergieae</taxon>
        <taxon>Pterocarpus clade</taxon>
        <taxon>Stylosanthes</taxon>
    </lineage>
</organism>
<accession>A0ABU6ZL94</accession>
<evidence type="ECO:0000256" key="1">
    <source>
        <dbReference type="SAM" id="MobiDB-lite"/>
    </source>
</evidence>
<feature type="compositionally biased region" description="Basic and acidic residues" evidence="1">
    <location>
        <begin position="44"/>
        <end position="53"/>
    </location>
</feature>
<feature type="region of interest" description="Disordered" evidence="1">
    <location>
        <begin position="1"/>
        <end position="61"/>
    </location>
</feature>